<geneLocation type="mitochondrion" evidence="2"/>
<keyword evidence="1" id="KW-0472">Membrane</keyword>
<keyword evidence="1" id="KW-1133">Transmembrane helix</keyword>
<organism evidence="2">
    <name type="scientific">Ornithodoros sonrai</name>
    <dbReference type="NCBI Taxonomy" id="352064"/>
    <lineage>
        <taxon>Eukaryota</taxon>
        <taxon>Metazoa</taxon>
        <taxon>Ecdysozoa</taxon>
        <taxon>Arthropoda</taxon>
        <taxon>Chelicerata</taxon>
        <taxon>Arachnida</taxon>
        <taxon>Acari</taxon>
        <taxon>Parasitiformes</taxon>
        <taxon>Ixodida</taxon>
        <taxon>Ixodoidea</taxon>
        <taxon>Argasidae</taxon>
        <taxon>Ornithodorinae</taxon>
        <taxon>Ornithodoros</taxon>
    </lineage>
</organism>
<dbReference type="GeneID" id="38345319"/>
<keyword evidence="2" id="KW-0496">Mitochondrion</keyword>
<feature type="transmembrane region" description="Helical" evidence="1">
    <location>
        <begin position="114"/>
        <end position="133"/>
    </location>
</feature>
<protein>
    <submittedName>
        <fullName evidence="2">NADH dehydrogenase subunit 6</fullName>
    </submittedName>
</protein>
<reference evidence="2" key="1">
    <citation type="journal article" date="2019" name="Ticks Tick Borne Dis.">
        <title>Argasid and ixodid systematics: Implications for soft tick evolution and systematics, with a new argasid species list.</title>
        <authorList>
            <person name="Mans B.J."/>
            <person name="Featherston J."/>
            <person name="Kvas M."/>
            <person name="Pillay K.A."/>
            <person name="de Klerk D.G."/>
            <person name="Pienaar R."/>
            <person name="de Castro M.H."/>
            <person name="Schwan T.G."/>
            <person name="Lopez J.E."/>
            <person name="Teel P."/>
            <person name="Perez de Leon A.A."/>
            <person name="Sonenshine D.E."/>
            <person name="Egekwu N.I."/>
            <person name="Bakkes D.K."/>
            <person name="Heyne H."/>
            <person name="Kanduma E.G."/>
            <person name="Nyangiwe N."/>
            <person name="Bouattour A."/>
            <person name="Latif A.A."/>
        </authorList>
    </citation>
    <scope>NUCLEOTIDE SEQUENCE</scope>
</reference>
<name>A0A3G2K001_9ACAR</name>
<feature type="transmembrane region" description="Helical" evidence="1">
    <location>
        <begin position="74"/>
        <end position="94"/>
    </location>
</feature>
<gene>
    <name evidence="2" type="primary">ND6</name>
</gene>
<keyword evidence="1" id="KW-0812">Transmembrane</keyword>
<dbReference type="EMBL" id="MF818026">
    <property type="protein sequence ID" value="AYN50621.1"/>
    <property type="molecule type" value="Genomic_DNA"/>
</dbReference>
<sequence>MKLLLLLSTLFLSSLHPISMLMIMISTTIYLMLIIYMMMKHSWLSLIITLLMLGGLLVIFLYITSLTPNKKFILSNKFFMFIPLIILIDSNTPLYTNFSNLMISSIFNIDKTPILFFMLTYLLLTLLVIMKMINSMLSPLKSN</sequence>
<evidence type="ECO:0000313" key="2">
    <source>
        <dbReference type="EMBL" id="AYN50621.1"/>
    </source>
</evidence>
<dbReference type="RefSeq" id="YP_009527968.1">
    <property type="nucleotide sequence ID" value="NC_039688.1"/>
</dbReference>
<dbReference type="CTD" id="4541"/>
<feature type="transmembrane region" description="Helical" evidence="1">
    <location>
        <begin position="41"/>
        <end position="62"/>
    </location>
</feature>
<accession>A0A3G2K001</accession>
<dbReference type="AlphaFoldDB" id="A0A3G2K001"/>
<proteinExistence type="predicted"/>
<evidence type="ECO:0000256" key="1">
    <source>
        <dbReference type="SAM" id="Phobius"/>
    </source>
</evidence>